<proteinExistence type="predicted"/>
<dbReference type="Pfam" id="PF04059">
    <property type="entry name" value="RRM_2"/>
    <property type="match status" value="1"/>
</dbReference>
<gene>
    <name evidence="9" type="ORF">Cni_G29294</name>
</gene>
<evidence type="ECO:0000313" key="9">
    <source>
        <dbReference type="EMBL" id="WOL20489.1"/>
    </source>
</evidence>
<name>A0AAQ3QR47_9LILI</name>
<organism evidence="9 10">
    <name type="scientific">Canna indica</name>
    <name type="common">Indian-shot</name>
    <dbReference type="NCBI Taxonomy" id="4628"/>
    <lineage>
        <taxon>Eukaryota</taxon>
        <taxon>Viridiplantae</taxon>
        <taxon>Streptophyta</taxon>
        <taxon>Embryophyta</taxon>
        <taxon>Tracheophyta</taxon>
        <taxon>Spermatophyta</taxon>
        <taxon>Magnoliopsida</taxon>
        <taxon>Liliopsida</taxon>
        <taxon>Zingiberales</taxon>
        <taxon>Cannaceae</taxon>
        <taxon>Canna</taxon>
    </lineage>
</organism>
<dbReference type="AlphaFoldDB" id="A0AAQ3QR47"/>
<dbReference type="EMBL" id="CP136898">
    <property type="protein sequence ID" value="WOL20489.1"/>
    <property type="molecule type" value="Genomic_DNA"/>
</dbReference>
<feature type="transmembrane region" description="Helical" evidence="7">
    <location>
        <begin position="113"/>
        <end position="133"/>
    </location>
</feature>
<dbReference type="GO" id="GO:0016020">
    <property type="term" value="C:membrane"/>
    <property type="evidence" value="ECO:0007669"/>
    <property type="project" value="UniProtKB-SubCell"/>
</dbReference>
<accession>A0AAQ3QR47</accession>
<protein>
    <submittedName>
        <fullName evidence="9">Amino-acid permease BAT1-like protein</fullName>
    </submittedName>
</protein>
<keyword evidence="3 7" id="KW-0812">Transmembrane</keyword>
<dbReference type="PANTHER" id="PTHR45649">
    <property type="entry name" value="AMINO-ACID PERMEASE BAT1"/>
    <property type="match status" value="1"/>
</dbReference>
<keyword evidence="10" id="KW-1185">Reference proteome</keyword>
<evidence type="ECO:0000256" key="2">
    <source>
        <dbReference type="ARBA" id="ARBA00022448"/>
    </source>
</evidence>
<evidence type="ECO:0000256" key="6">
    <source>
        <dbReference type="SAM" id="MobiDB-lite"/>
    </source>
</evidence>
<feature type="transmembrane region" description="Helical" evidence="7">
    <location>
        <begin position="54"/>
        <end position="78"/>
    </location>
</feature>
<evidence type="ECO:0000256" key="4">
    <source>
        <dbReference type="ARBA" id="ARBA00022989"/>
    </source>
</evidence>
<dbReference type="Proteomes" id="UP001327560">
    <property type="component" value="Chromosome 9"/>
</dbReference>
<evidence type="ECO:0000256" key="7">
    <source>
        <dbReference type="SAM" id="Phobius"/>
    </source>
</evidence>
<evidence type="ECO:0000259" key="8">
    <source>
        <dbReference type="Pfam" id="PF04059"/>
    </source>
</evidence>
<dbReference type="InterPro" id="IPR007201">
    <property type="entry name" value="Mei2-like_Rrm_C"/>
</dbReference>
<sequence>MEGGLTKNGSEKVHIPELLISHYLETSRLWNTWGTLKAAHLTEETKGADKNGPIAILASIGIISVFGWAYILALTFSIQNFEYLYDPNNETAGAFVPAQILYDAFHGRYHNSAGAIVLLFVIWGSFFFGGLSITTSAPRVLVPEFHSVPTNGISYNSSNRELHMDINVNTRPAYGTAKGCHYAVGFSSLHNHCFENSGGGLNSGSCYDILKCQTKLNNKVDDKKQHELDIGRILHGEDSRTTLMIKNIPNKYTLKILLAAIDENHRGTYDFIYLPIDFKVLHLINKMNIPTPPLPPQEPRWSTSTIRPTTSYDNNKSKFE</sequence>
<keyword evidence="4 7" id="KW-1133">Transmembrane helix</keyword>
<reference evidence="9 10" key="1">
    <citation type="submission" date="2023-10" db="EMBL/GenBank/DDBJ databases">
        <title>Chromosome-scale genome assembly provides insights into flower coloration mechanisms of Canna indica.</title>
        <authorList>
            <person name="Li C."/>
        </authorList>
    </citation>
    <scope>NUCLEOTIDE SEQUENCE [LARGE SCALE GENOMIC DNA]</scope>
    <source>
        <tissue evidence="9">Flower</tissue>
    </source>
</reference>
<comment type="subcellular location">
    <subcellularLocation>
        <location evidence="1">Membrane</location>
        <topology evidence="1">Multi-pass membrane protein</topology>
    </subcellularLocation>
</comment>
<dbReference type="PANTHER" id="PTHR45649:SF26">
    <property type="entry name" value="OS04G0435100 PROTEIN"/>
    <property type="match status" value="1"/>
</dbReference>
<dbReference type="GO" id="GO:0022857">
    <property type="term" value="F:transmembrane transporter activity"/>
    <property type="evidence" value="ECO:0007669"/>
    <property type="project" value="InterPro"/>
</dbReference>
<feature type="region of interest" description="Disordered" evidence="6">
    <location>
        <begin position="291"/>
        <end position="320"/>
    </location>
</feature>
<evidence type="ECO:0000256" key="3">
    <source>
        <dbReference type="ARBA" id="ARBA00022692"/>
    </source>
</evidence>
<keyword evidence="2" id="KW-0813">Transport</keyword>
<feature type="domain" description="Mei2-like C-terminal RNA recognition motif" evidence="8">
    <location>
        <begin position="240"/>
        <end position="279"/>
    </location>
</feature>
<keyword evidence="5 7" id="KW-0472">Membrane</keyword>
<evidence type="ECO:0000256" key="5">
    <source>
        <dbReference type="ARBA" id="ARBA00023136"/>
    </source>
</evidence>
<evidence type="ECO:0000313" key="10">
    <source>
        <dbReference type="Proteomes" id="UP001327560"/>
    </source>
</evidence>
<dbReference type="Gene3D" id="1.20.1740.10">
    <property type="entry name" value="Amino acid/polyamine transporter I"/>
    <property type="match status" value="1"/>
</dbReference>
<dbReference type="Pfam" id="PF13520">
    <property type="entry name" value="AA_permease_2"/>
    <property type="match status" value="1"/>
</dbReference>
<feature type="compositionally biased region" description="Polar residues" evidence="6">
    <location>
        <begin position="300"/>
        <end position="314"/>
    </location>
</feature>
<dbReference type="InterPro" id="IPR002293">
    <property type="entry name" value="AA/rel_permease1"/>
</dbReference>
<evidence type="ECO:0000256" key="1">
    <source>
        <dbReference type="ARBA" id="ARBA00004141"/>
    </source>
</evidence>